<evidence type="ECO:0000313" key="1">
    <source>
        <dbReference type="EMBL" id="KAG0561577.1"/>
    </source>
</evidence>
<keyword evidence="2" id="KW-1185">Reference proteome</keyword>
<proteinExistence type="predicted"/>
<dbReference type="EMBL" id="CM026430">
    <property type="protein sequence ID" value="KAG0561577.1"/>
    <property type="molecule type" value="Genomic_DNA"/>
</dbReference>
<sequence length="109" mass="12475">MSSNARSKFVFQPVLISLHHWAAGTRKSNMKIRIFFCWPQILSIPKICRLNSSFWEANLLSINRRARSGALNLHERLGPFDIQLQALVRSNSQSHEHDVGLLPGPVWTQ</sequence>
<gene>
    <name evidence="1" type="ORF">KC19_9G075000</name>
</gene>
<accession>A0A8T0GSL5</accession>
<dbReference type="AlphaFoldDB" id="A0A8T0GSL5"/>
<name>A0A8T0GSL5_CERPU</name>
<organism evidence="1 2">
    <name type="scientific">Ceratodon purpureus</name>
    <name type="common">Fire moss</name>
    <name type="synonym">Dicranum purpureum</name>
    <dbReference type="NCBI Taxonomy" id="3225"/>
    <lineage>
        <taxon>Eukaryota</taxon>
        <taxon>Viridiplantae</taxon>
        <taxon>Streptophyta</taxon>
        <taxon>Embryophyta</taxon>
        <taxon>Bryophyta</taxon>
        <taxon>Bryophytina</taxon>
        <taxon>Bryopsida</taxon>
        <taxon>Dicranidae</taxon>
        <taxon>Pseudoditrichales</taxon>
        <taxon>Ditrichaceae</taxon>
        <taxon>Ceratodon</taxon>
    </lineage>
</organism>
<comment type="caution">
    <text evidence="1">The sequence shown here is derived from an EMBL/GenBank/DDBJ whole genome shotgun (WGS) entry which is preliminary data.</text>
</comment>
<protein>
    <submittedName>
        <fullName evidence="1">Uncharacterized protein</fullName>
    </submittedName>
</protein>
<dbReference type="Proteomes" id="UP000822688">
    <property type="component" value="Chromosome 9"/>
</dbReference>
<evidence type="ECO:0000313" key="2">
    <source>
        <dbReference type="Proteomes" id="UP000822688"/>
    </source>
</evidence>
<reference evidence="1" key="1">
    <citation type="submission" date="2020-06" db="EMBL/GenBank/DDBJ databases">
        <title>WGS assembly of Ceratodon purpureus strain R40.</title>
        <authorList>
            <person name="Carey S.B."/>
            <person name="Jenkins J."/>
            <person name="Shu S."/>
            <person name="Lovell J.T."/>
            <person name="Sreedasyam A."/>
            <person name="Maumus F."/>
            <person name="Tiley G.P."/>
            <person name="Fernandez-Pozo N."/>
            <person name="Barry K."/>
            <person name="Chen C."/>
            <person name="Wang M."/>
            <person name="Lipzen A."/>
            <person name="Daum C."/>
            <person name="Saski C.A."/>
            <person name="Payton A.C."/>
            <person name="Mcbreen J.C."/>
            <person name="Conrad R.E."/>
            <person name="Kollar L.M."/>
            <person name="Olsson S."/>
            <person name="Huttunen S."/>
            <person name="Landis J.B."/>
            <person name="Wickett N.J."/>
            <person name="Johnson M.G."/>
            <person name="Rensing S.A."/>
            <person name="Grimwood J."/>
            <person name="Schmutz J."/>
            <person name="Mcdaniel S.F."/>
        </authorList>
    </citation>
    <scope>NUCLEOTIDE SEQUENCE</scope>
    <source>
        <strain evidence="1">R40</strain>
    </source>
</reference>